<proteinExistence type="predicted"/>
<sequence length="214" mass="25103">MKEEIKSYEEHVKKLLEMTPPKGKDFLHKVEHILEREKNWVWWKRDGCPPFEKQPIEKKVVQDGAKKRRPRWRLGNKELSQLWKWSDQNPNDLTDPQRVQTPSIAEYWKPLAEDVYCWKGLRFSARQDLEGFSKFTDHGVEGVVHVELLPPDFRSKYQSKPNDRAKRPKNEEPKGSAQQGEENQISTPASENDEGIRGDLETSTTKMIPLSFIH</sequence>
<comment type="caution">
    <text evidence="2">The sequence shown here is derived from an EMBL/GenBank/DDBJ whole genome shotgun (WGS) entry which is preliminary data.</text>
</comment>
<dbReference type="PANTHER" id="PTHR13265:SF0">
    <property type="entry name" value="HPR1"/>
    <property type="match status" value="1"/>
</dbReference>
<protein>
    <submittedName>
        <fullName evidence="2">Uncharacterized protein</fullName>
    </submittedName>
</protein>
<accession>A0A7J6H6I8</accession>
<dbReference type="AlphaFoldDB" id="A0A7J6H6I8"/>
<reference evidence="2 3" key="1">
    <citation type="journal article" date="2020" name="bioRxiv">
        <title>Sequence and annotation of 42 cannabis genomes reveals extensive copy number variation in cannabinoid synthesis and pathogen resistance genes.</title>
        <authorList>
            <person name="Mckernan K.J."/>
            <person name="Helbert Y."/>
            <person name="Kane L.T."/>
            <person name="Ebling H."/>
            <person name="Zhang L."/>
            <person name="Liu B."/>
            <person name="Eaton Z."/>
            <person name="Mclaughlin S."/>
            <person name="Kingan S."/>
            <person name="Baybayan P."/>
            <person name="Concepcion G."/>
            <person name="Jordan M."/>
            <person name="Riva A."/>
            <person name="Barbazuk W."/>
            <person name="Harkins T."/>
        </authorList>
    </citation>
    <scope>NUCLEOTIDE SEQUENCE [LARGE SCALE GENOMIC DNA]</scope>
    <source>
        <strain evidence="3">cv. Jamaican Lion 4</strain>
        <tissue evidence="2">Leaf</tissue>
    </source>
</reference>
<evidence type="ECO:0000313" key="3">
    <source>
        <dbReference type="Proteomes" id="UP000525078"/>
    </source>
</evidence>
<name>A0A7J6H6I8_CANSA</name>
<dbReference type="Pfam" id="PF11957">
    <property type="entry name" value="efThoc1"/>
    <property type="match status" value="1"/>
</dbReference>
<dbReference type="Proteomes" id="UP000525078">
    <property type="component" value="Unassembled WGS sequence"/>
</dbReference>
<gene>
    <name evidence="2" type="ORF">F8388_005696</name>
</gene>
<feature type="compositionally biased region" description="Basic and acidic residues" evidence="1">
    <location>
        <begin position="161"/>
        <end position="174"/>
    </location>
</feature>
<feature type="compositionally biased region" description="Polar residues" evidence="1">
    <location>
        <begin position="176"/>
        <end position="190"/>
    </location>
</feature>
<dbReference type="PANTHER" id="PTHR13265">
    <property type="entry name" value="THO COMPLEX SUBUNIT 1"/>
    <property type="match status" value="1"/>
</dbReference>
<evidence type="ECO:0000256" key="1">
    <source>
        <dbReference type="SAM" id="MobiDB-lite"/>
    </source>
</evidence>
<feature type="region of interest" description="Disordered" evidence="1">
    <location>
        <begin position="153"/>
        <end position="214"/>
    </location>
</feature>
<evidence type="ECO:0000313" key="2">
    <source>
        <dbReference type="EMBL" id="KAF4390883.1"/>
    </source>
</evidence>
<dbReference type="EMBL" id="JAATIP010000027">
    <property type="protein sequence ID" value="KAF4390883.1"/>
    <property type="molecule type" value="Genomic_DNA"/>
</dbReference>
<dbReference type="InterPro" id="IPR021861">
    <property type="entry name" value="THO_THOC1"/>
</dbReference>
<dbReference type="GO" id="GO:0006406">
    <property type="term" value="P:mRNA export from nucleus"/>
    <property type="evidence" value="ECO:0007669"/>
    <property type="project" value="TreeGrafter"/>
</dbReference>
<dbReference type="GO" id="GO:0000445">
    <property type="term" value="C:THO complex part of transcription export complex"/>
    <property type="evidence" value="ECO:0007669"/>
    <property type="project" value="TreeGrafter"/>
</dbReference>
<organism evidence="2 3">
    <name type="scientific">Cannabis sativa</name>
    <name type="common">Hemp</name>
    <name type="synonym">Marijuana</name>
    <dbReference type="NCBI Taxonomy" id="3483"/>
    <lineage>
        <taxon>Eukaryota</taxon>
        <taxon>Viridiplantae</taxon>
        <taxon>Streptophyta</taxon>
        <taxon>Embryophyta</taxon>
        <taxon>Tracheophyta</taxon>
        <taxon>Spermatophyta</taxon>
        <taxon>Magnoliopsida</taxon>
        <taxon>eudicotyledons</taxon>
        <taxon>Gunneridae</taxon>
        <taxon>Pentapetalae</taxon>
        <taxon>rosids</taxon>
        <taxon>fabids</taxon>
        <taxon>Rosales</taxon>
        <taxon>Cannabaceae</taxon>
        <taxon>Cannabis</taxon>
    </lineage>
</organism>